<keyword evidence="1" id="KW-0732">Signal</keyword>
<dbReference type="NCBIfam" id="NF033947">
    <property type="entry name" value="PEP-cistern"/>
    <property type="match status" value="1"/>
</dbReference>
<organism evidence="2 3">
    <name type="scientific">Limnofasciculus baicalensis BBK-W-15</name>
    <dbReference type="NCBI Taxonomy" id="2699891"/>
    <lineage>
        <taxon>Bacteria</taxon>
        <taxon>Bacillati</taxon>
        <taxon>Cyanobacteriota</taxon>
        <taxon>Cyanophyceae</taxon>
        <taxon>Coleofasciculales</taxon>
        <taxon>Coleofasciculaceae</taxon>
        <taxon>Limnofasciculus</taxon>
        <taxon>Limnofasciculus baicalensis</taxon>
    </lineage>
</organism>
<accession>A0AAE3KL38</accession>
<keyword evidence="3" id="KW-1185">Reference proteome</keyword>
<comment type="caution">
    <text evidence="2">The sequence shown here is derived from an EMBL/GenBank/DDBJ whole genome shotgun (WGS) entry which is preliminary data.</text>
</comment>
<dbReference type="Proteomes" id="UP001204953">
    <property type="component" value="Unassembled WGS sequence"/>
</dbReference>
<dbReference type="EMBL" id="JAMZMM010000009">
    <property type="protein sequence ID" value="MCP2727246.1"/>
    <property type="molecule type" value="Genomic_DNA"/>
</dbReference>
<feature type="chain" id="PRO_5041994570" evidence="1">
    <location>
        <begin position="32"/>
        <end position="247"/>
    </location>
</feature>
<dbReference type="AlphaFoldDB" id="A0AAE3KL38"/>
<feature type="signal peptide" evidence="1">
    <location>
        <begin position="1"/>
        <end position="31"/>
    </location>
</feature>
<proteinExistence type="predicted"/>
<dbReference type="RefSeq" id="WP_254010061.1">
    <property type="nucleotide sequence ID" value="NZ_JAMZMM010000009.1"/>
</dbReference>
<reference evidence="2" key="1">
    <citation type="submission" date="2022-06" db="EMBL/GenBank/DDBJ databases">
        <title>New cyanobacteria of genus Symplocastrum in benthos of Lake Baikal.</title>
        <authorList>
            <person name="Sorokovikova E."/>
            <person name="Tikhonova I."/>
            <person name="Krasnopeev A."/>
            <person name="Evseev P."/>
            <person name="Gladkikh A."/>
            <person name="Belykh O."/>
        </authorList>
    </citation>
    <scope>NUCLEOTIDE SEQUENCE</scope>
    <source>
        <strain evidence="2">BBK-W-15</strain>
    </source>
</reference>
<protein>
    <submittedName>
        <fullName evidence="2">Cistern family PEP-CTERM protein</fullName>
    </submittedName>
</protein>
<sequence length="247" mass="26018">MLSFVAKSCLGIASLSAIFSFFSFVTPSASALSINGNNVENITSGDIGQSFAISFGGNISGKDQAGLSSEAILKLSGFETVTKVINGINKQVTEVKFDILLGNTSDKTIVSSRTSGFGFDVSQTLLGATITGIDSKTSPLFAKANLDSKMFEGNKGNSSLCFSDNTNNCRGGQNGGVTTGNKGSFSTSFYLDSSVKKINLNNFGVRYQSIDLTSTTKFDGQSGTGYPLKVAPKGSKNWEDCKDSQLW</sequence>
<evidence type="ECO:0000313" key="3">
    <source>
        <dbReference type="Proteomes" id="UP001204953"/>
    </source>
</evidence>
<evidence type="ECO:0000256" key="1">
    <source>
        <dbReference type="SAM" id="SignalP"/>
    </source>
</evidence>
<gene>
    <name evidence="2" type="ORF">NJ959_02005</name>
</gene>
<name>A0AAE3KL38_9CYAN</name>
<evidence type="ECO:0000313" key="2">
    <source>
        <dbReference type="EMBL" id="MCP2727246.1"/>
    </source>
</evidence>